<evidence type="ECO:0000256" key="1">
    <source>
        <dbReference type="ARBA" id="ARBA00008857"/>
    </source>
</evidence>
<name>A0A1S9N301_CLOBE</name>
<dbReference type="PANTHER" id="PTHR30349">
    <property type="entry name" value="PHAGE INTEGRASE-RELATED"/>
    <property type="match status" value="1"/>
</dbReference>
<proteinExistence type="inferred from homology"/>
<keyword evidence="2" id="KW-0238">DNA-binding</keyword>
<accession>A0A1S9N301</accession>
<dbReference type="GO" id="GO:0003677">
    <property type="term" value="F:DNA binding"/>
    <property type="evidence" value="ECO:0007669"/>
    <property type="project" value="UniProtKB-KW"/>
</dbReference>
<evidence type="ECO:0000256" key="2">
    <source>
        <dbReference type="ARBA" id="ARBA00023125"/>
    </source>
</evidence>
<dbReference type="AlphaFoldDB" id="A0A1S9N301"/>
<comment type="similarity">
    <text evidence="1">Belongs to the 'phage' integrase family.</text>
</comment>
<dbReference type="InterPro" id="IPR002104">
    <property type="entry name" value="Integrase_catalytic"/>
</dbReference>
<dbReference type="CDD" id="cd01189">
    <property type="entry name" value="INT_ICEBs1_C_like"/>
    <property type="match status" value="1"/>
</dbReference>
<dbReference type="GO" id="GO:0015074">
    <property type="term" value="P:DNA integration"/>
    <property type="evidence" value="ECO:0007669"/>
    <property type="project" value="InterPro"/>
</dbReference>
<organism evidence="5 6">
    <name type="scientific">Clostridium beijerinckii</name>
    <name type="common">Clostridium MP</name>
    <dbReference type="NCBI Taxonomy" id="1520"/>
    <lineage>
        <taxon>Bacteria</taxon>
        <taxon>Bacillati</taxon>
        <taxon>Bacillota</taxon>
        <taxon>Clostridia</taxon>
        <taxon>Eubacteriales</taxon>
        <taxon>Clostridiaceae</taxon>
        <taxon>Clostridium</taxon>
    </lineage>
</organism>
<dbReference type="Gene3D" id="1.10.150.130">
    <property type="match status" value="1"/>
</dbReference>
<gene>
    <name evidence="5" type="ORF">CBEIBR21_19230</name>
</gene>
<dbReference type="GO" id="GO:0006310">
    <property type="term" value="P:DNA recombination"/>
    <property type="evidence" value="ECO:0007669"/>
    <property type="project" value="UniProtKB-KW"/>
</dbReference>
<dbReference type="InterPro" id="IPR010998">
    <property type="entry name" value="Integrase_recombinase_N"/>
</dbReference>
<feature type="domain" description="Tyr recombinase" evidence="4">
    <location>
        <begin position="170"/>
        <end position="376"/>
    </location>
</feature>
<keyword evidence="3" id="KW-0233">DNA recombination</keyword>
<evidence type="ECO:0000259" key="4">
    <source>
        <dbReference type="PROSITE" id="PS51898"/>
    </source>
</evidence>
<dbReference type="PANTHER" id="PTHR30349:SF64">
    <property type="entry name" value="PROPHAGE INTEGRASE INTD-RELATED"/>
    <property type="match status" value="1"/>
</dbReference>
<protein>
    <submittedName>
        <fullName evidence="5">Site-specific integrase</fullName>
    </submittedName>
</protein>
<dbReference type="PROSITE" id="PS51898">
    <property type="entry name" value="TYR_RECOMBINASE"/>
    <property type="match status" value="1"/>
</dbReference>
<evidence type="ECO:0000256" key="3">
    <source>
        <dbReference type="ARBA" id="ARBA00023172"/>
    </source>
</evidence>
<sequence length="388" mass="45221">MAKTIYKKKIKNGKEYYFYRLRHENLRKPKDIYAASVAELKEKIKKSTTELDHNIINNKDCFENFLFDWLFDVCLINLKPSTKERYYSTYKLYVKNSPISDIPVKDLKARDLQTYYAKLIKAGKSIHCVKTLNKLIGGAIRYAYSNDMIIKDFSRSVVLPKEDKRKSKFDRVKPFTMDEQIKFLNYIKNHSLEMLFIAALNTGMRQGELLALTWNDINFNDGCIDVNKNVKFIMEVDRDGTSKGKLIVQIPKTVNSIRKVDVPPFLVEMLKHHKIAQNENRLKLANKYENNNLVFCNKYGKYLTSGTTNVKFKEILKNMNLQDRCFHDLRHTYATRLFELGENPKTVSELLGHANVSTTLDIYTHVLDSMKEKAISKLNDLYLTMGTN</sequence>
<evidence type="ECO:0000313" key="6">
    <source>
        <dbReference type="Proteomes" id="UP000190959"/>
    </source>
</evidence>
<comment type="caution">
    <text evidence="5">The sequence shown here is derived from an EMBL/GenBank/DDBJ whole genome shotgun (WGS) entry which is preliminary data.</text>
</comment>
<reference evidence="5 6" key="1">
    <citation type="submission" date="2017-02" db="EMBL/GenBank/DDBJ databases">
        <title>Genome sequence of Clostridium beijerinckii Br21.</title>
        <authorList>
            <person name="Fonseca B.C."/>
            <person name="Guazzaroni M.E."/>
            <person name="Riano-Pachon D.M."/>
            <person name="Reginatto V."/>
        </authorList>
    </citation>
    <scope>NUCLEOTIDE SEQUENCE [LARGE SCALE GENOMIC DNA]</scope>
    <source>
        <strain evidence="5 6">Br21</strain>
    </source>
</reference>
<dbReference type="InterPro" id="IPR050090">
    <property type="entry name" value="Tyrosine_recombinase_XerCD"/>
</dbReference>
<evidence type="ECO:0000313" key="5">
    <source>
        <dbReference type="EMBL" id="OOP71733.1"/>
    </source>
</evidence>
<dbReference type="SUPFAM" id="SSF56349">
    <property type="entry name" value="DNA breaking-rejoining enzymes"/>
    <property type="match status" value="1"/>
</dbReference>
<dbReference type="Proteomes" id="UP000190959">
    <property type="component" value="Unassembled WGS sequence"/>
</dbReference>
<dbReference type="InterPro" id="IPR011010">
    <property type="entry name" value="DNA_brk_join_enz"/>
</dbReference>
<dbReference type="Gene3D" id="1.10.443.10">
    <property type="entry name" value="Intergrase catalytic core"/>
    <property type="match status" value="1"/>
</dbReference>
<dbReference type="Pfam" id="PF00589">
    <property type="entry name" value="Phage_integrase"/>
    <property type="match status" value="1"/>
</dbReference>
<dbReference type="InterPro" id="IPR013762">
    <property type="entry name" value="Integrase-like_cat_sf"/>
</dbReference>
<dbReference type="EMBL" id="MWMH01000007">
    <property type="protein sequence ID" value="OOP71733.1"/>
    <property type="molecule type" value="Genomic_DNA"/>
</dbReference>
<dbReference type="RefSeq" id="WP_078116714.1">
    <property type="nucleotide sequence ID" value="NZ_MWMH01000007.1"/>
</dbReference>